<dbReference type="AlphaFoldDB" id="A0AAD8EA69"/>
<comment type="caution">
    <text evidence="1">The sequence shown here is derived from an EMBL/GenBank/DDBJ whole genome shotgun (WGS) entry which is preliminary data.</text>
</comment>
<organism evidence="1 2">
    <name type="scientific">Diploptera punctata</name>
    <name type="common">Pacific beetle cockroach</name>
    <dbReference type="NCBI Taxonomy" id="6984"/>
    <lineage>
        <taxon>Eukaryota</taxon>
        <taxon>Metazoa</taxon>
        <taxon>Ecdysozoa</taxon>
        <taxon>Arthropoda</taxon>
        <taxon>Hexapoda</taxon>
        <taxon>Insecta</taxon>
        <taxon>Pterygota</taxon>
        <taxon>Neoptera</taxon>
        <taxon>Polyneoptera</taxon>
        <taxon>Dictyoptera</taxon>
        <taxon>Blattodea</taxon>
        <taxon>Blaberoidea</taxon>
        <taxon>Blaberidae</taxon>
        <taxon>Diplopterinae</taxon>
        <taxon>Diploptera</taxon>
    </lineage>
</organism>
<protein>
    <submittedName>
        <fullName evidence="1">Uncharacterized protein</fullName>
    </submittedName>
</protein>
<gene>
    <name evidence="1" type="ORF">L9F63_022831</name>
</gene>
<reference evidence="1" key="2">
    <citation type="submission" date="2023-05" db="EMBL/GenBank/DDBJ databases">
        <authorList>
            <person name="Fouks B."/>
        </authorList>
    </citation>
    <scope>NUCLEOTIDE SEQUENCE</scope>
    <source>
        <strain evidence="1">Stay&amp;Tobe</strain>
        <tissue evidence="1">Testes</tissue>
    </source>
</reference>
<evidence type="ECO:0000313" key="2">
    <source>
        <dbReference type="Proteomes" id="UP001233999"/>
    </source>
</evidence>
<dbReference type="EMBL" id="JASPKZ010007732">
    <property type="protein sequence ID" value="KAJ9582823.1"/>
    <property type="molecule type" value="Genomic_DNA"/>
</dbReference>
<dbReference type="Proteomes" id="UP001233999">
    <property type="component" value="Unassembled WGS sequence"/>
</dbReference>
<evidence type="ECO:0000313" key="1">
    <source>
        <dbReference type="EMBL" id="KAJ9582823.1"/>
    </source>
</evidence>
<proteinExistence type="predicted"/>
<reference evidence="1" key="1">
    <citation type="journal article" date="2023" name="IScience">
        <title>Live-bearing cockroach genome reveals convergent evolutionary mechanisms linked to viviparity in insects and beyond.</title>
        <authorList>
            <person name="Fouks B."/>
            <person name="Harrison M.C."/>
            <person name="Mikhailova A.A."/>
            <person name="Marchal E."/>
            <person name="English S."/>
            <person name="Carruthers M."/>
            <person name="Jennings E.C."/>
            <person name="Chiamaka E.L."/>
            <person name="Frigard R.A."/>
            <person name="Pippel M."/>
            <person name="Attardo G.M."/>
            <person name="Benoit J.B."/>
            <person name="Bornberg-Bauer E."/>
            <person name="Tobe S.S."/>
        </authorList>
    </citation>
    <scope>NUCLEOTIDE SEQUENCE</scope>
    <source>
        <strain evidence="1">Stay&amp;Tobe</strain>
    </source>
</reference>
<sequence length="108" mass="12982">MVIYFYILKLDGSVEGNACGFKNKLKLSQQMLKVDNLHHFSCCKQLYEEEKASFKKYVQFSEDFILEFDEEFILEFDGRFQDFKVLRPQMEIFNNAMKCKIERQPEEL</sequence>
<accession>A0AAD8EA69</accession>
<name>A0AAD8EA69_DIPPU</name>
<keyword evidence="2" id="KW-1185">Reference proteome</keyword>